<dbReference type="InterPro" id="IPR053848">
    <property type="entry name" value="IMS_HHH_1"/>
</dbReference>
<keyword evidence="12" id="KW-0539">Nucleus</keyword>
<dbReference type="GO" id="GO:0003887">
    <property type="term" value="F:DNA-directed DNA polymerase activity"/>
    <property type="evidence" value="ECO:0007669"/>
    <property type="project" value="InterPro"/>
</dbReference>
<dbReference type="SUPFAM" id="SSF52113">
    <property type="entry name" value="BRCT domain"/>
    <property type="match status" value="1"/>
</dbReference>
<feature type="region of interest" description="Disordered" evidence="13">
    <location>
        <begin position="291"/>
        <end position="350"/>
    </location>
</feature>
<dbReference type="InterPro" id="IPR001357">
    <property type="entry name" value="BRCT_dom"/>
</dbReference>
<dbReference type="Gene3D" id="3.40.1170.60">
    <property type="match status" value="1"/>
</dbReference>
<feature type="domain" description="BRCT" evidence="14">
    <location>
        <begin position="101"/>
        <end position="190"/>
    </location>
</feature>
<dbReference type="OrthoDB" id="427711at2759"/>
<keyword evidence="10" id="KW-0238">DNA-binding</keyword>
<protein>
    <recommendedName>
        <fullName evidence="3">DNA repair protein REV1</fullName>
    </recommendedName>
</protein>
<evidence type="ECO:0000259" key="15">
    <source>
        <dbReference type="PROSITE" id="PS50173"/>
    </source>
</evidence>
<name>A0A9P7B4I1_RHOMI</name>
<gene>
    <name evidence="16" type="primary">REV1</name>
    <name evidence="16" type="ORF">C6P46_005871</name>
</gene>
<feature type="region of interest" description="Disordered" evidence="13">
    <location>
        <begin position="751"/>
        <end position="782"/>
    </location>
</feature>
<proteinExistence type="inferred from homology"/>
<feature type="compositionally biased region" description="Polar residues" evidence="13">
    <location>
        <begin position="291"/>
        <end position="345"/>
    </location>
</feature>
<keyword evidence="5 16" id="KW-0808">Transferase</keyword>
<dbReference type="InterPro" id="IPR043502">
    <property type="entry name" value="DNA/RNA_pol_sf"/>
</dbReference>
<evidence type="ECO:0000256" key="9">
    <source>
        <dbReference type="ARBA" id="ARBA00022842"/>
    </source>
</evidence>
<dbReference type="Pfam" id="PF11799">
    <property type="entry name" value="IMS_C"/>
    <property type="match status" value="1"/>
</dbReference>
<dbReference type="PANTHER" id="PTHR45990:SF1">
    <property type="entry name" value="DNA REPAIR PROTEIN REV1"/>
    <property type="match status" value="1"/>
</dbReference>
<dbReference type="GO" id="GO:0017125">
    <property type="term" value="F:deoxycytidyl transferase activity"/>
    <property type="evidence" value="ECO:0007669"/>
    <property type="project" value="TreeGrafter"/>
</dbReference>
<dbReference type="Pfam" id="PF16589">
    <property type="entry name" value="BRCT_2"/>
    <property type="match status" value="1"/>
</dbReference>
<feature type="region of interest" description="Disordered" evidence="13">
    <location>
        <begin position="1"/>
        <end position="59"/>
    </location>
</feature>
<dbReference type="InterPro" id="IPR017961">
    <property type="entry name" value="DNA_pol_Y-fam_little_finger"/>
</dbReference>
<evidence type="ECO:0000256" key="4">
    <source>
        <dbReference type="ARBA" id="ARBA00022634"/>
    </source>
</evidence>
<dbReference type="InterPro" id="IPR036775">
    <property type="entry name" value="DNA_pol_Y-fam_lit_finger_sf"/>
</dbReference>
<dbReference type="FunFam" id="3.30.1490.100:FF:000001">
    <property type="entry name" value="DNA repair protein REV1"/>
    <property type="match status" value="1"/>
</dbReference>
<dbReference type="PROSITE" id="PS50173">
    <property type="entry name" value="UMUC"/>
    <property type="match status" value="1"/>
</dbReference>
<keyword evidence="4" id="KW-0237">DNA synthesis</keyword>
<evidence type="ECO:0000256" key="5">
    <source>
        <dbReference type="ARBA" id="ARBA00022679"/>
    </source>
</evidence>
<feature type="compositionally biased region" description="Basic and acidic residues" evidence="13">
    <location>
        <begin position="231"/>
        <end position="253"/>
    </location>
</feature>
<keyword evidence="11" id="KW-0234">DNA repair</keyword>
<feature type="compositionally biased region" description="Basic residues" evidence="13">
    <location>
        <begin position="1"/>
        <end position="11"/>
    </location>
</feature>
<organism evidence="16 17">
    <name type="scientific">Rhodotorula mucilaginosa</name>
    <name type="common">Yeast</name>
    <name type="synonym">Rhodotorula rubra</name>
    <dbReference type="NCBI Taxonomy" id="5537"/>
    <lineage>
        <taxon>Eukaryota</taxon>
        <taxon>Fungi</taxon>
        <taxon>Dikarya</taxon>
        <taxon>Basidiomycota</taxon>
        <taxon>Pucciniomycotina</taxon>
        <taxon>Microbotryomycetes</taxon>
        <taxon>Sporidiobolales</taxon>
        <taxon>Sporidiobolaceae</taxon>
        <taxon>Rhodotorula</taxon>
    </lineage>
</organism>
<comment type="caution">
    <text evidence="16">The sequence shown here is derived from an EMBL/GenBank/DDBJ whole genome shotgun (WGS) entry which is preliminary data.</text>
</comment>
<dbReference type="GO" id="GO:0005634">
    <property type="term" value="C:nucleus"/>
    <property type="evidence" value="ECO:0007669"/>
    <property type="project" value="UniProtKB-SubCell"/>
</dbReference>
<dbReference type="Gene3D" id="1.10.150.20">
    <property type="entry name" value="5' to 3' exonuclease, C-terminal subdomain"/>
    <property type="match status" value="1"/>
</dbReference>
<dbReference type="PROSITE" id="PS50172">
    <property type="entry name" value="BRCT"/>
    <property type="match status" value="1"/>
</dbReference>
<dbReference type="GO" id="GO:0046872">
    <property type="term" value="F:metal ion binding"/>
    <property type="evidence" value="ECO:0007669"/>
    <property type="project" value="UniProtKB-KW"/>
</dbReference>
<dbReference type="Gene3D" id="3.30.1490.100">
    <property type="entry name" value="DNA polymerase, Y-family, little finger domain"/>
    <property type="match status" value="1"/>
</dbReference>
<dbReference type="InterPro" id="IPR001126">
    <property type="entry name" value="UmuC"/>
</dbReference>
<keyword evidence="6" id="KW-0548">Nucleotidyltransferase</keyword>
<dbReference type="GO" id="GO:0006281">
    <property type="term" value="P:DNA repair"/>
    <property type="evidence" value="ECO:0007669"/>
    <property type="project" value="UniProtKB-KW"/>
</dbReference>
<keyword evidence="17" id="KW-1185">Reference proteome</keyword>
<reference evidence="16 17" key="1">
    <citation type="submission" date="2020-11" db="EMBL/GenBank/DDBJ databases">
        <title>Kefir isolates.</title>
        <authorList>
            <person name="Marcisauskas S."/>
            <person name="Kim Y."/>
            <person name="Blasche S."/>
        </authorList>
    </citation>
    <scope>NUCLEOTIDE SEQUENCE [LARGE SCALE GENOMIC DNA]</scope>
    <source>
        <strain evidence="16 17">KR</strain>
    </source>
</reference>
<dbReference type="AlphaFoldDB" id="A0A9P7B4I1"/>
<evidence type="ECO:0000313" key="16">
    <source>
        <dbReference type="EMBL" id="KAG0658212.1"/>
    </source>
</evidence>
<dbReference type="InterPro" id="IPR036420">
    <property type="entry name" value="BRCT_dom_sf"/>
</dbReference>
<dbReference type="Gene3D" id="3.40.50.10190">
    <property type="entry name" value="BRCT domain"/>
    <property type="match status" value="1"/>
</dbReference>
<dbReference type="PANTHER" id="PTHR45990">
    <property type="entry name" value="DNA REPAIR PROTEIN REV1"/>
    <property type="match status" value="1"/>
</dbReference>
<feature type="region of interest" description="Disordered" evidence="13">
    <location>
        <begin position="819"/>
        <end position="885"/>
    </location>
</feature>
<evidence type="ECO:0000256" key="10">
    <source>
        <dbReference type="ARBA" id="ARBA00023125"/>
    </source>
</evidence>
<dbReference type="GO" id="GO:0042276">
    <property type="term" value="P:error-prone translesion synthesis"/>
    <property type="evidence" value="ECO:0007669"/>
    <property type="project" value="TreeGrafter"/>
</dbReference>
<dbReference type="CDD" id="cd17719">
    <property type="entry name" value="BRCT_Rev1"/>
    <property type="match status" value="1"/>
</dbReference>
<feature type="region of interest" description="Disordered" evidence="13">
    <location>
        <begin position="983"/>
        <end position="1010"/>
    </location>
</feature>
<feature type="compositionally biased region" description="Polar residues" evidence="13">
    <location>
        <begin position="763"/>
        <end position="772"/>
    </location>
</feature>
<feature type="compositionally biased region" description="Polar residues" evidence="13">
    <location>
        <begin position="842"/>
        <end position="858"/>
    </location>
</feature>
<sequence>MASERPRKRARPCAAITASGPLDGLDSDDNGRPMRQSSPLPSTRGDPGETVDEHATGEAASDYRDQAFYEPVKFGEFGKYMHNKRLKLKVQNAALLEDGQGRPQIFKNLRIYVNGFTESITLPELTELLVRHGGEYVPYLDKKSLVTHIIATNLTPTKRREFAKYKVATPDWLVKSAEHGRLLDWREFSLLAPSKPDANTSSTVEGTLAAEDAARLGTQTGQRSLFTMGVGKRESAIPREDHHRRPDFTRPAEKSAVAPSKNVETHESLAERGARLARDALRAQNSGPLQSFFARTNNAPSAPQHSSSSTPKALVRSTEQAQPSLSKLPATTDSPTKPTSVTRSWLPSAERNERTAALLKDEDWLAKHTSASPDFLAGYFAQSRLHWISSFKEELKDIIAAKQHGTTPPLRSKKLTGGASDGRTIIHVDFDCFFVSAGLTTRPELRGKPVAVCHARGKGEAASSTSEIASCSYEARASGVRNGMSLGRARELCPDIQTMPFEFELYRRSVSPAETRSLSIADSAWGSSITLKFYDILFSHAAYIQVVSMDECLAEVVVPPTIFREQDPAYDLAKRVKQEIFDATGCPVSIGISHNILLARLAMRKAKPASIFHLFPEDVDEFLLPLEVDALPGIGWSLRSKLLNELDIKTIRDLRQAPPAKLAETIGRGNSKKFTAFAYGIDDSELESQKLRQSVSTEVNYGIRFGPGRIDQVERFVRELGDETAKRLRTAGLKARQLVLHVMTRHPDAPIDTPKFLGHGHVNQENRTSTLSGANGGATDDGGTVGEVAWRLMASMNAPPHELRGIGIQLTKLEKDGLSVETVHERGQSKLSFRPRGIGNASDLSGPQPSVARPSTSENQRKAASDAQQSAVSGHDGKSTSSKSPLTLVLTSDSSEDEAVVAPARAEVRTRLRSRSVQSNARAAEPYIPSMFRPTKRSAKVPTKSPSQVTTEELRYYDIDPEAYRTFDRALQVEILNEARRRKPPPRKLKTARMVETAPPARPKTNAPEVIVLPPSPAEATDSQIVAMEYDPVIFRELGKATQLEQIALHHARQARTVAGDRTLSSRGKKDAHLGKASSRNRPPVKAVSVRPAPRFQGQTDRLEILNRVEMWMETAAEQPPDREDIDALGRYIEKCASRERGHDLAQAADILRWWDCLLRQTFPADTQADPTADLWRLGYRQVCERLERVVQKATGRRLNL</sequence>
<evidence type="ECO:0000256" key="11">
    <source>
        <dbReference type="ARBA" id="ARBA00023204"/>
    </source>
</evidence>
<evidence type="ECO:0000256" key="1">
    <source>
        <dbReference type="ARBA" id="ARBA00004123"/>
    </source>
</evidence>
<keyword evidence="7" id="KW-0479">Metal-binding</keyword>
<comment type="similarity">
    <text evidence="2">Belongs to the DNA polymerase type-Y family.</text>
</comment>
<accession>A0A9P7B4I1</accession>
<dbReference type="SUPFAM" id="SSF100879">
    <property type="entry name" value="Lesion bypass DNA polymerase (Y-family), little finger domain"/>
    <property type="match status" value="1"/>
</dbReference>
<dbReference type="GO" id="GO:0070987">
    <property type="term" value="P:error-free translesion synthesis"/>
    <property type="evidence" value="ECO:0007669"/>
    <property type="project" value="TreeGrafter"/>
</dbReference>
<evidence type="ECO:0000259" key="14">
    <source>
        <dbReference type="PROSITE" id="PS50172"/>
    </source>
</evidence>
<dbReference type="EMBL" id="PUHQ01000069">
    <property type="protein sequence ID" value="KAG0658212.1"/>
    <property type="molecule type" value="Genomic_DNA"/>
</dbReference>
<evidence type="ECO:0000256" key="7">
    <source>
        <dbReference type="ARBA" id="ARBA00022723"/>
    </source>
</evidence>
<comment type="subcellular location">
    <subcellularLocation>
        <location evidence="1">Nucleus</location>
    </subcellularLocation>
</comment>
<evidence type="ECO:0000256" key="13">
    <source>
        <dbReference type="SAM" id="MobiDB-lite"/>
    </source>
</evidence>
<feature type="domain" description="UmuC" evidence="15">
    <location>
        <begin position="425"/>
        <end position="635"/>
    </location>
</feature>
<dbReference type="Gene3D" id="1.20.58.1280">
    <property type="entry name" value="DNA repair protein Rev1, C-terminal domain"/>
    <property type="match status" value="1"/>
</dbReference>
<dbReference type="InterPro" id="IPR043128">
    <property type="entry name" value="Rev_trsase/Diguanyl_cyclase"/>
</dbReference>
<dbReference type="Pfam" id="PF21999">
    <property type="entry name" value="IMS_HHH_1"/>
    <property type="match status" value="1"/>
</dbReference>
<dbReference type="InterPro" id="IPR038401">
    <property type="entry name" value="Rev1_C_sf"/>
</dbReference>
<dbReference type="SMART" id="SM00292">
    <property type="entry name" value="BRCT"/>
    <property type="match status" value="1"/>
</dbReference>
<evidence type="ECO:0000256" key="12">
    <source>
        <dbReference type="ARBA" id="ARBA00023242"/>
    </source>
</evidence>
<dbReference type="SUPFAM" id="SSF56672">
    <property type="entry name" value="DNA/RNA polymerases"/>
    <property type="match status" value="1"/>
</dbReference>
<keyword evidence="8" id="KW-0227">DNA damage</keyword>
<dbReference type="Pfam" id="PF16727">
    <property type="entry name" value="REV1_C"/>
    <property type="match status" value="1"/>
</dbReference>
<dbReference type="Pfam" id="PF00817">
    <property type="entry name" value="IMS"/>
    <property type="match status" value="2"/>
</dbReference>
<evidence type="ECO:0000256" key="8">
    <source>
        <dbReference type="ARBA" id="ARBA00022763"/>
    </source>
</evidence>
<dbReference type="InterPro" id="IPR031991">
    <property type="entry name" value="Rev1_C"/>
</dbReference>
<dbReference type="Gene3D" id="3.30.70.270">
    <property type="match status" value="1"/>
</dbReference>
<feature type="region of interest" description="Disordered" evidence="13">
    <location>
        <begin position="214"/>
        <end position="270"/>
    </location>
</feature>
<dbReference type="Gene3D" id="6.10.250.1490">
    <property type="match status" value="1"/>
</dbReference>
<feature type="compositionally biased region" description="Basic and acidic residues" evidence="13">
    <location>
        <begin position="819"/>
        <end position="828"/>
    </location>
</feature>
<keyword evidence="9" id="KW-0460">Magnesium</keyword>
<evidence type="ECO:0000256" key="6">
    <source>
        <dbReference type="ARBA" id="ARBA00022695"/>
    </source>
</evidence>
<evidence type="ECO:0000256" key="2">
    <source>
        <dbReference type="ARBA" id="ARBA00010945"/>
    </source>
</evidence>
<evidence type="ECO:0000313" key="17">
    <source>
        <dbReference type="Proteomes" id="UP000777482"/>
    </source>
</evidence>
<dbReference type="Proteomes" id="UP000777482">
    <property type="component" value="Unassembled WGS sequence"/>
</dbReference>
<feature type="region of interest" description="Disordered" evidence="13">
    <location>
        <begin position="1058"/>
        <end position="1093"/>
    </location>
</feature>
<dbReference type="GO" id="GO:0003684">
    <property type="term" value="F:damaged DNA binding"/>
    <property type="evidence" value="ECO:0007669"/>
    <property type="project" value="InterPro"/>
</dbReference>
<evidence type="ECO:0000256" key="3">
    <source>
        <dbReference type="ARBA" id="ARBA00020399"/>
    </source>
</evidence>